<comment type="similarity">
    <text evidence="1">Belongs to the RelE toxin family.</text>
</comment>
<dbReference type="PANTHER" id="PTHR33755:SF6">
    <property type="entry name" value="PLASMID STABILIZATION SYSTEM PROTEIN"/>
    <property type="match status" value="1"/>
</dbReference>
<evidence type="ECO:0000313" key="3">
    <source>
        <dbReference type="EMBL" id="MBS3651157.1"/>
    </source>
</evidence>
<dbReference type="AlphaFoldDB" id="A0A942E1E7"/>
<keyword evidence="2" id="KW-1277">Toxin-antitoxin system</keyword>
<dbReference type="NCBIfam" id="TIGR02385">
    <property type="entry name" value="RelE_StbE"/>
    <property type="match status" value="1"/>
</dbReference>
<gene>
    <name evidence="3" type="ORF">KEU06_21320</name>
</gene>
<dbReference type="InterPro" id="IPR051803">
    <property type="entry name" value="TA_system_RelE-like_toxin"/>
</dbReference>
<dbReference type="EMBL" id="JAGWCR010000012">
    <property type="protein sequence ID" value="MBS3651157.1"/>
    <property type="molecule type" value="Genomic_DNA"/>
</dbReference>
<accession>A0A942E1E7</accession>
<comment type="caution">
    <text evidence="3">The sequence shown here is derived from an EMBL/GenBank/DDBJ whole genome shotgun (WGS) entry which is preliminary data.</text>
</comment>
<proteinExistence type="inferred from homology"/>
<dbReference type="RefSeq" id="WP_188256707.1">
    <property type="nucleotide sequence ID" value="NZ_JABVCF010000012.1"/>
</dbReference>
<sequence length="97" mass="11031">MKVRWSTAANRHLDEIVEYIAFDSPAAALRMDDLLRDAARRLADFPNLGKPGAIAGTRELIPHRSYRIVYEIDDDLVRILAVVHTSRLWPPFSGEDD</sequence>
<dbReference type="Proteomes" id="UP000680348">
    <property type="component" value="Unassembled WGS sequence"/>
</dbReference>
<organism evidence="3 4">
    <name type="scientific">Pseudaminobacter soli</name>
    <name type="common">ex Zhang et al. 2022</name>
    <dbReference type="NCBI Taxonomy" id="2831468"/>
    <lineage>
        <taxon>Bacteria</taxon>
        <taxon>Pseudomonadati</taxon>
        <taxon>Pseudomonadota</taxon>
        <taxon>Alphaproteobacteria</taxon>
        <taxon>Hyphomicrobiales</taxon>
        <taxon>Phyllobacteriaceae</taxon>
        <taxon>Pseudaminobacter</taxon>
    </lineage>
</organism>
<dbReference type="PANTHER" id="PTHR33755">
    <property type="entry name" value="TOXIN PARE1-RELATED"/>
    <property type="match status" value="1"/>
</dbReference>
<evidence type="ECO:0000313" key="4">
    <source>
        <dbReference type="Proteomes" id="UP000680348"/>
    </source>
</evidence>
<reference evidence="3" key="1">
    <citation type="submission" date="2021-04" db="EMBL/GenBank/DDBJ databases">
        <title>Pseudaminobacter soli sp. nov., isolated from paddy soil contaminated by heavy metals.</title>
        <authorList>
            <person name="Zhang K."/>
        </authorList>
    </citation>
    <scope>NUCLEOTIDE SEQUENCE</scope>
    <source>
        <strain evidence="3">19-2017</strain>
    </source>
</reference>
<dbReference type="Pfam" id="PF05016">
    <property type="entry name" value="ParE_toxin"/>
    <property type="match status" value="1"/>
</dbReference>
<dbReference type="Gene3D" id="3.30.2310.20">
    <property type="entry name" value="RelE-like"/>
    <property type="match status" value="1"/>
</dbReference>
<keyword evidence="4" id="KW-1185">Reference proteome</keyword>
<protein>
    <submittedName>
        <fullName evidence="3">Type II toxin-antitoxin system RelE/ParE family toxin</fullName>
    </submittedName>
</protein>
<dbReference type="InterPro" id="IPR007712">
    <property type="entry name" value="RelE/ParE_toxin"/>
</dbReference>
<evidence type="ECO:0000256" key="2">
    <source>
        <dbReference type="ARBA" id="ARBA00022649"/>
    </source>
</evidence>
<evidence type="ECO:0000256" key="1">
    <source>
        <dbReference type="ARBA" id="ARBA00006226"/>
    </source>
</evidence>
<name>A0A942E1E7_9HYPH</name>
<dbReference type="InterPro" id="IPR035093">
    <property type="entry name" value="RelE/ParE_toxin_dom_sf"/>
</dbReference>